<dbReference type="WBParaSite" id="SPAL_0001297100.1">
    <property type="protein sequence ID" value="SPAL_0001297100.1"/>
    <property type="gene ID" value="SPAL_0001297100"/>
</dbReference>
<organism evidence="4 5">
    <name type="scientific">Strongyloides papillosus</name>
    <name type="common">Intestinal threadworm</name>
    <dbReference type="NCBI Taxonomy" id="174720"/>
    <lineage>
        <taxon>Eukaryota</taxon>
        <taxon>Metazoa</taxon>
        <taxon>Ecdysozoa</taxon>
        <taxon>Nematoda</taxon>
        <taxon>Chromadorea</taxon>
        <taxon>Rhabditida</taxon>
        <taxon>Tylenchina</taxon>
        <taxon>Panagrolaimomorpha</taxon>
        <taxon>Strongyloidoidea</taxon>
        <taxon>Strongyloididae</taxon>
        <taxon>Strongyloides</taxon>
    </lineage>
</organism>
<keyword evidence="2" id="KW-0325">Glycoprotein</keyword>
<dbReference type="PANTHER" id="PTHR13234:SF70">
    <property type="entry name" value="GILT-LIKE PROTEIN C02D5.2"/>
    <property type="match status" value="1"/>
</dbReference>
<dbReference type="InterPro" id="IPR004911">
    <property type="entry name" value="Interferon-induced_GILT"/>
</dbReference>
<evidence type="ECO:0000256" key="1">
    <source>
        <dbReference type="ARBA" id="ARBA00005679"/>
    </source>
</evidence>
<evidence type="ECO:0000256" key="2">
    <source>
        <dbReference type="ARBA" id="ARBA00023180"/>
    </source>
</evidence>
<keyword evidence="3" id="KW-0472">Membrane</keyword>
<dbReference type="Proteomes" id="UP000046392">
    <property type="component" value="Unplaced"/>
</dbReference>
<dbReference type="STRING" id="174720.A0A0N5C4U2"/>
<keyword evidence="4" id="KW-1185">Reference proteome</keyword>
<evidence type="ECO:0000313" key="4">
    <source>
        <dbReference type="Proteomes" id="UP000046392"/>
    </source>
</evidence>
<evidence type="ECO:0000313" key="5">
    <source>
        <dbReference type="WBParaSite" id="SPAL_0001297100.1"/>
    </source>
</evidence>
<reference evidence="5" key="1">
    <citation type="submission" date="2017-02" db="UniProtKB">
        <authorList>
            <consortium name="WormBaseParasite"/>
        </authorList>
    </citation>
    <scope>IDENTIFICATION</scope>
</reference>
<comment type="similarity">
    <text evidence="1">Belongs to the GILT family.</text>
</comment>
<dbReference type="GO" id="GO:0016671">
    <property type="term" value="F:oxidoreductase activity, acting on a sulfur group of donors, disulfide as acceptor"/>
    <property type="evidence" value="ECO:0007669"/>
    <property type="project" value="InterPro"/>
</dbReference>
<dbReference type="Pfam" id="PF03227">
    <property type="entry name" value="GILT"/>
    <property type="match status" value="1"/>
</dbReference>
<dbReference type="AlphaFoldDB" id="A0A0N5C4U2"/>
<accession>A0A0N5C4U2</accession>
<sequence length="259" mass="28767">MGARCGIPRQLIYSIVTLGLLYFIIRITNDDKKQIIISGDSFDDRYFKPGNLKEVDTLNDNSIGSGNKVLVSVYMEAQCPDTTNFIQTHLLTTWEHLGSTGMLDIQIVPFGMLDIQIVPFGKARCEAFGNNDYKCECQHGEAECGLNSLMNCAIHYLKDPNRFVPIIGCVQGKEDLESALNLCVGGKEPSLAEIITKCTVGKEGRLLLAMAGRKTASLNPGISFVPWVMVNHKREIDAFYALEENVCMRLNPKPKQCKN</sequence>
<feature type="transmembrane region" description="Helical" evidence="3">
    <location>
        <begin position="6"/>
        <end position="25"/>
    </location>
</feature>
<keyword evidence="3" id="KW-1133">Transmembrane helix</keyword>
<name>A0A0N5C4U2_STREA</name>
<evidence type="ECO:0000256" key="3">
    <source>
        <dbReference type="SAM" id="Phobius"/>
    </source>
</evidence>
<protein>
    <submittedName>
        <fullName evidence="5">Gamma interferon inducible lysosomal thiol reductase</fullName>
    </submittedName>
</protein>
<dbReference type="PANTHER" id="PTHR13234">
    <property type="entry name" value="GAMMA-INTERFERON INDUCIBLE LYSOSOMAL THIOL REDUCTASE GILT"/>
    <property type="match status" value="1"/>
</dbReference>
<proteinExistence type="inferred from homology"/>
<keyword evidence="3" id="KW-0812">Transmembrane</keyword>